<keyword evidence="1" id="KW-0472">Membrane</keyword>
<keyword evidence="1" id="KW-0812">Transmembrane</keyword>
<accession>A0ABZ2RV24</accession>
<dbReference type="EMBL" id="CP148066">
    <property type="protein sequence ID" value="WXL28159.1"/>
    <property type="molecule type" value="Genomic_DNA"/>
</dbReference>
<dbReference type="RefSeq" id="WP_205498356.1">
    <property type="nucleotide sequence ID" value="NZ_CP148066.1"/>
</dbReference>
<keyword evidence="3" id="KW-1185">Reference proteome</keyword>
<reference evidence="2" key="1">
    <citation type="submission" date="2024-03" db="EMBL/GenBank/DDBJ databases">
        <title>Complete genome sequence of Mycoplasma gypis type strain B1/T1.</title>
        <authorList>
            <person name="Spergser J."/>
        </authorList>
    </citation>
    <scope>NUCLEOTIDE SEQUENCE [LARGE SCALE GENOMIC DNA]</scope>
    <source>
        <strain evidence="2">B1/T1</strain>
    </source>
</reference>
<keyword evidence="1" id="KW-1133">Transmembrane helix</keyword>
<feature type="transmembrane region" description="Helical" evidence="1">
    <location>
        <begin position="144"/>
        <end position="166"/>
    </location>
</feature>
<name>A0ABZ2RV24_9BACT</name>
<sequence>MAVKTRFYIIEKRDENENLTWQLKRAKQDNYYTFDNFSDSLKKFISIAETLEGDSRVWFHQNGAFRGSMGYQAALQSVKELEENNVESHKATDYLIEKNLIEASASSSKDEEKTQEVEQTEELVAVEENPAAQVVISEKLPKSFYLLVSFLILLIIVCIVLVAIGLSRM</sequence>
<gene>
    <name evidence="2" type="ORF">WG616_02190</name>
</gene>
<evidence type="ECO:0000313" key="2">
    <source>
        <dbReference type="EMBL" id="WXL28159.1"/>
    </source>
</evidence>
<organism evidence="2 3">
    <name type="scientific">[Mycoplasma] gypis</name>
    <dbReference type="NCBI Taxonomy" id="92404"/>
    <lineage>
        <taxon>Bacteria</taxon>
        <taxon>Bacillati</taxon>
        <taxon>Mycoplasmatota</taxon>
        <taxon>Mycoplasmoidales</taxon>
        <taxon>Metamycoplasmataceae</taxon>
        <taxon>Metamycoplasma</taxon>
    </lineage>
</organism>
<protein>
    <submittedName>
        <fullName evidence="2">Uncharacterized protein</fullName>
    </submittedName>
</protein>
<evidence type="ECO:0000313" key="3">
    <source>
        <dbReference type="Proteomes" id="UP001460679"/>
    </source>
</evidence>
<dbReference type="Proteomes" id="UP001460679">
    <property type="component" value="Chromosome"/>
</dbReference>
<proteinExistence type="predicted"/>
<evidence type="ECO:0000256" key="1">
    <source>
        <dbReference type="SAM" id="Phobius"/>
    </source>
</evidence>